<proteinExistence type="predicted"/>
<evidence type="ECO:0000313" key="1">
    <source>
        <dbReference type="EMBL" id="NVN48150.1"/>
    </source>
</evidence>
<name>A0ABX2P9W8_9PROT</name>
<comment type="caution">
    <text evidence="1">The sequence shown here is derived from an EMBL/GenBank/DDBJ whole genome shotgun (WGS) entry which is preliminary data.</text>
</comment>
<evidence type="ECO:0000313" key="2">
    <source>
        <dbReference type="Proteomes" id="UP001516351"/>
    </source>
</evidence>
<accession>A0ABX2P9W8</accession>
<dbReference type="EMBL" id="JABXXV010000010">
    <property type="protein sequence ID" value="NVN48150.1"/>
    <property type="molecule type" value="Genomic_DNA"/>
</dbReference>
<dbReference type="Proteomes" id="UP001516351">
    <property type="component" value="Unassembled WGS sequence"/>
</dbReference>
<organism evidence="1 2">
    <name type="scientific">Asaia spathodeae</name>
    <dbReference type="NCBI Taxonomy" id="657016"/>
    <lineage>
        <taxon>Bacteria</taxon>
        <taxon>Pseudomonadati</taxon>
        <taxon>Pseudomonadota</taxon>
        <taxon>Alphaproteobacteria</taxon>
        <taxon>Acetobacterales</taxon>
        <taxon>Acetobacteraceae</taxon>
        <taxon>Asaia</taxon>
    </lineage>
</organism>
<dbReference type="RefSeq" id="WP_267312095.1">
    <property type="nucleotide sequence ID" value="NZ_JABXXU010000010.1"/>
</dbReference>
<keyword evidence="2" id="KW-1185">Reference proteome</keyword>
<reference evidence="1 2" key="1">
    <citation type="submission" date="2020-06" db="EMBL/GenBank/DDBJ databases">
        <title>Synonyms of Asaia species.</title>
        <authorList>
            <person name="Sombolestani A."/>
        </authorList>
    </citation>
    <scope>NUCLEOTIDE SEQUENCE [LARGE SCALE GENOMIC DNA]</scope>
    <source>
        <strain evidence="1 2">LMG 27047</strain>
    </source>
</reference>
<sequence>MARLTWHAGDTSNAQHTLCFLFPDGTAYVGQTTARERYEKAVRRRFKAYGEPEVFPLGVFAPQTDIVDATLTLWRYRLSRQGIVLRRYEDPAHTYLVDMSAITRDLRHCGDRAILPVEICDRAAAILEKPRPELLVFCAIFTSGTCALGMSLLRPDEVFSLSRWFPSPESERYPTTSLPHEIFFIERYQQLSSGSYPYLAAEHDLSTWRAAFRVIGGRPIDLDQQKCTDLHSSFIPPKAEFLESLSEPLFEAITYATENWQHIPAPQALDGDDMAGSFPLAEYAPGDDDLYTVLRAIERNTRETLRHLTRCQAARQPKPSRRPLAAHPLMRPFSIFLARRS</sequence>
<gene>
    <name evidence="1" type="ORF">HW542_15225</name>
</gene>
<protein>
    <submittedName>
        <fullName evidence="1">Uncharacterized protein</fullName>
    </submittedName>
</protein>